<comment type="caution">
    <text evidence="2">The sequence shown here is derived from an EMBL/GenBank/DDBJ whole genome shotgun (WGS) entry which is preliminary data.</text>
</comment>
<dbReference type="Proteomes" id="UP001159428">
    <property type="component" value="Unassembled WGS sequence"/>
</dbReference>
<proteinExistence type="predicted"/>
<name>A0AAU9VZQ3_9CNID</name>
<evidence type="ECO:0000313" key="2">
    <source>
        <dbReference type="EMBL" id="CAH3040999.1"/>
    </source>
</evidence>
<feature type="compositionally biased region" description="Basic and acidic residues" evidence="1">
    <location>
        <begin position="83"/>
        <end position="97"/>
    </location>
</feature>
<sequence>MIKATVWVPYLVPTVQKVTETRNCSLSREYVMQFKSTAVLHYVEGVSELLRRCLQQQGIGADFRSDTQIACSEIYIGETGRPMQERMKEHERDEVPPHKGLRKKSIYMQNKMSVLDSTLSIAPPRE</sequence>
<reference evidence="2 3" key="1">
    <citation type="submission" date="2022-05" db="EMBL/GenBank/DDBJ databases">
        <authorList>
            <consortium name="Genoscope - CEA"/>
            <person name="William W."/>
        </authorList>
    </citation>
    <scope>NUCLEOTIDE SEQUENCE [LARGE SCALE GENOMIC DNA]</scope>
</reference>
<protein>
    <submittedName>
        <fullName evidence="2">Uncharacterized protein</fullName>
    </submittedName>
</protein>
<dbReference type="EMBL" id="CALNXJ010000006">
    <property type="protein sequence ID" value="CAH3040999.1"/>
    <property type="molecule type" value="Genomic_DNA"/>
</dbReference>
<dbReference type="AlphaFoldDB" id="A0AAU9VZQ3"/>
<keyword evidence="3" id="KW-1185">Reference proteome</keyword>
<evidence type="ECO:0000256" key="1">
    <source>
        <dbReference type="SAM" id="MobiDB-lite"/>
    </source>
</evidence>
<gene>
    <name evidence="2" type="ORF">PMEA_00028450</name>
</gene>
<accession>A0AAU9VZQ3</accession>
<organism evidence="2 3">
    <name type="scientific">Pocillopora meandrina</name>
    <dbReference type="NCBI Taxonomy" id="46732"/>
    <lineage>
        <taxon>Eukaryota</taxon>
        <taxon>Metazoa</taxon>
        <taxon>Cnidaria</taxon>
        <taxon>Anthozoa</taxon>
        <taxon>Hexacorallia</taxon>
        <taxon>Scleractinia</taxon>
        <taxon>Astrocoeniina</taxon>
        <taxon>Pocilloporidae</taxon>
        <taxon>Pocillopora</taxon>
    </lineage>
</organism>
<feature type="region of interest" description="Disordered" evidence="1">
    <location>
        <begin position="81"/>
        <end position="102"/>
    </location>
</feature>
<evidence type="ECO:0000313" key="3">
    <source>
        <dbReference type="Proteomes" id="UP001159428"/>
    </source>
</evidence>